<gene>
    <name evidence="6" type="primary">MDM10</name>
    <name evidence="7" type="ORF">RI543_004412</name>
</gene>
<evidence type="ECO:0000256" key="5">
    <source>
        <dbReference type="ARBA" id="ARBA00023136"/>
    </source>
</evidence>
<dbReference type="Pfam" id="PF12519">
    <property type="entry name" value="MDM10"/>
    <property type="match status" value="1"/>
</dbReference>
<dbReference type="GO" id="GO:0051654">
    <property type="term" value="P:establishment of mitochondrion localization"/>
    <property type="evidence" value="ECO:0007669"/>
    <property type="project" value="TreeGrafter"/>
</dbReference>
<keyword evidence="3 6" id="KW-1000">Mitochondrion outer membrane</keyword>
<dbReference type="AlphaFoldDB" id="A0AAN7ZRX0"/>
<reference evidence="8" key="1">
    <citation type="submission" date="2023-07" db="EMBL/GenBank/DDBJ databases">
        <title>A draft genome of Kazachstania heterogenica Y-27499.</title>
        <authorList>
            <person name="Donic C."/>
            <person name="Kralova J.S."/>
            <person name="Fidel L."/>
            <person name="Ben-Dor S."/>
            <person name="Jung S."/>
        </authorList>
    </citation>
    <scope>NUCLEOTIDE SEQUENCE [LARGE SCALE GENOMIC DNA]</scope>
    <source>
        <strain evidence="8">Y27499</strain>
    </source>
</reference>
<dbReference type="PANTHER" id="PTHR28035">
    <property type="entry name" value="MITOCHONDRIAL DISTRIBUTION AND MORPHOLOGY PROTEIN 10"/>
    <property type="match status" value="1"/>
</dbReference>
<keyword evidence="5 6" id="KW-0472">Membrane</keyword>
<dbReference type="EMBL" id="JAWIZZ010000053">
    <property type="protein sequence ID" value="KAK5778739.1"/>
    <property type="molecule type" value="Genomic_DNA"/>
</dbReference>
<dbReference type="GO" id="GO:0045040">
    <property type="term" value="P:protein insertion into mitochondrial outer membrane"/>
    <property type="evidence" value="ECO:0007669"/>
    <property type="project" value="UniProtKB-UniRule"/>
</dbReference>
<comment type="similarity">
    <text evidence="6">Belongs to the MDM10 family.</text>
</comment>
<dbReference type="GO" id="GO:0015914">
    <property type="term" value="P:phospholipid transport"/>
    <property type="evidence" value="ECO:0007669"/>
    <property type="project" value="TreeGrafter"/>
</dbReference>
<comment type="subcellular location">
    <subcellularLocation>
        <location evidence="6">Mitochondrion outer membrane</location>
        <topology evidence="6">Multi-pass membrane protein</topology>
    </subcellularLocation>
    <text evidence="6">The ERMES/MDM complex localizes to a few discrete foci (around 10 per single cell), that represent mitochondria-endoplasmic reticulum junctions. These foci are often found next to mtDNA nucleoids.</text>
</comment>
<protein>
    <recommendedName>
        <fullName evidence="6">Mitochondrial distribution and morphology protein 10</fullName>
    </recommendedName>
    <alternativeName>
        <fullName evidence="6">Mitochondrial inheritance component MDM10</fullName>
    </alternativeName>
</protein>
<evidence type="ECO:0000313" key="8">
    <source>
        <dbReference type="Proteomes" id="UP001306508"/>
    </source>
</evidence>
<organism evidence="7 8">
    <name type="scientific">Arxiozyma heterogenica</name>
    <dbReference type="NCBI Taxonomy" id="278026"/>
    <lineage>
        <taxon>Eukaryota</taxon>
        <taxon>Fungi</taxon>
        <taxon>Dikarya</taxon>
        <taxon>Ascomycota</taxon>
        <taxon>Saccharomycotina</taxon>
        <taxon>Saccharomycetes</taxon>
        <taxon>Saccharomycetales</taxon>
        <taxon>Saccharomycetaceae</taxon>
        <taxon>Arxiozyma</taxon>
    </lineage>
</organism>
<dbReference type="InterPro" id="IPR027539">
    <property type="entry name" value="Mdm10"/>
</dbReference>
<evidence type="ECO:0000256" key="1">
    <source>
        <dbReference type="ARBA" id="ARBA00022452"/>
    </source>
</evidence>
<dbReference type="HAMAP" id="MF_03102">
    <property type="entry name" value="Mdm10"/>
    <property type="match status" value="1"/>
</dbReference>
<proteinExistence type="inferred from homology"/>
<evidence type="ECO:0000256" key="3">
    <source>
        <dbReference type="ARBA" id="ARBA00022787"/>
    </source>
</evidence>
<comment type="subunit">
    <text evidence="6">Component of the ER-mitochondria encounter structure (ERMES) or MDM complex, composed of MMM1, MDM10, MDM12 and MDM34. Associates with the mitochondrial outer membrane sorting assembly machinery SAM(core) complex.</text>
</comment>
<comment type="function">
    <text evidence="6">Component of the ERMES/MDM complex, which serves as a molecular tether to connect the endoplasmic reticulum and mitochondria. Components of this complex are involved in the control of mitochondrial shape and protein biogenesis and may function in phospholipid exchange. MDM10 is involved in the late assembly steps of the general translocase of the mitochondrial outer membrane (TOM complex). Functions in the TOM40-specific route of the assembly of outer membrane beta-barrel proteins, including the association of TOM40 with the receptor TOM22 and small TOM proteins. Can associate with the SAM(core) complex as well as the MDM12-MMM1 complex, both involved in late steps of the major beta-barrel assembly pathway, that is responsible for biogenesis of all outer membrane beta-barrel proteins. May act as a switch that shuttles between both complexes and channels precursor proteins into the TOM40-specific pathway. Plays a role in mitochondrial morphology and in the inheritance of mitochondria.</text>
</comment>
<evidence type="ECO:0000313" key="7">
    <source>
        <dbReference type="EMBL" id="KAK5778739.1"/>
    </source>
</evidence>
<dbReference type="Proteomes" id="UP001306508">
    <property type="component" value="Unassembled WGS sequence"/>
</dbReference>
<dbReference type="PANTHER" id="PTHR28035:SF1">
    <property type="entry name" value="MITOCHONDRIAL DISTRIBUTION AND MORPHOLOGY PROTEIN 10"/>
    <property type="match status" value="1"/>
</dbReference>
<evidence type="ECO:0000256" key="4">
    <source>
        <dbReference type="ARBA" id="ARBA00023128"/>
    </source>
</evidence>
<keyword evidence="8" id="KW-1185">Reference proteome</keyword>
<name>A0AAN7ZRX0_9SACH</name>
<dbReference type="GO" id="GO:1990456">
    <property type="term" value="P:mitochondrion-endoplasmic reticulum membrane tethering"/>
    <property type="evidence" value="ECO:0007669"/>
    <property type="project" value="UniProtKB-UniRule"/>
</dbReference>
<evidence type="ECO:0000256" key="2">
    <source>
        <dbReference type="ARBA" id="ARBA00022692"/>
    </source>
</evidence>
<sequence length="487" mass="55635">MLDYMDYIVRAFEQQTNWYSDNSYENITATSRSLLNFTIPQSIKFQTSNKSTDYTYSTLELTRGKKINGSLTYLYTDVEGLNKILRNSNTIALQDAIETYKYIQPSFTIDNSKHLTNSELLSFKSNVSNSRNTTYNEFRPSSLYLGRLYYPSSVLEAMMIKRLSPYTQMTIKCISSTTRGSNLNFWTFYWQHYKGHNCQECVFSSNDGLCGYRILHNVTTSPSKFNSSLYNNSSLAVGAELWLSLSSLNPGCSTSLRYCTHSAYTGRPLTLTFTWNPLFGHVSSTYSAKTTSNSTFTTKYDFNLYSTEANLSFGCEFWKSDTLTSLSPTSINTNTSLDVEKAKIKIDAQSEIIDSDNTNQEMFSSNRKISTESSIMPQNENLVNYSNSQQQYIKDVTHTFESSLIRLDKEKSIIEDFENKFNNKKYSSVWKLSTSLMDKNLKILWEGKFKGFLLSAGTELLFNRQNKGIQPMINPATQFGINIQYSS</sequence>
<keyword evidence="2 6" id="KW-0812">Transmembrane</keyword>
<evidence type="ECO:0000256" key="6">
    <source>
        <dbReference type="HAMAP-Rule" id="MF_03102"/>
    </source>
</evidence>
<keyword evidence="4 6" id="KW-0496">Mitochondrion</keyword>
<dbReference type="GO" id="GO:0070096">
    <property type="term" value="P:mitochondrial outer membrane translocase complex assembly"/>
    <property type="evidence" value="ECO:0007669"/>
    <property type="project" value="UniProtKB-UniRule"/>
</dbReference>
<dbReference type="GO" id="GO:0032865">
    <property type="term" value="C:ERMES complex"/>
    <property type="evidence" value="ECO:0007669"/>
    <property type="project" value="UniProtKB-UniRule"/>
</dbReference>
<dbReference type="GO" id="GO:0001401">
    <property type="term" value="C:SAM complex"/>
    <property type="evidence" value="ECO:0007669"/>
    <property type="project" value="TreeGrafter"/>
</dbReference>
<comment type="domain">
    <text evidence="6">Lacks alpha-helical transmembrane segments, suggesting that it resides in the membrane via beta-sheet conformations similar to those predicted for other outer membrane proteins and porin.</text>
</comment>
<accession>A0AAN7ZRX0</accession>
<comment type="caution">
    <text evidence="7">The sequence shown here is derived from an EMBL/GenBank/DDBJ whole genome shotgun (WGS) entry which is preliminary data.</text>
</comment>
<keyword evidence="1 6" id="KW-1134">Transmembrane beta strand</keyword>